<proteinExistence type="predicted"/>
<name>A0ABR9LNP5_9ACTN</name>
<accession>A0ABR9LNP5</accession>
<reference evidence="1 2" key="1">
    <citation type="submission" date="2020-10" db="EMBL/GenBank/DDBJ databases">
        <title>Sequencing the genomes of 1000 actinobacteria strains.</title>
        <authorList>
            <person name="Klenk H.-P."/>
        </authorList>
    </citation>
    <scope>NUCLEOTIDE SEQUENCE [LARGE SCALE GENOMIC DNA]</scope>
    <source>
        <strain evidence="1 2">DSM 43173</strain>
    </source>
</reference>
<organism evidence="1 2">
    <name type="scientific">Nonomuraea angiospora</name>
    <dbReference type="NCBI Taxonomy" id="46172"/>
    <lineage>
        <taxon>Bacteria</taxon>
        <taxon>Bacillati</taxon>
        <taxon>Actinomycetota</taxon>
        <taxon>Actinomycetes</taxon>
        <taxon>Streptosporangiales</taxon>
        <taxon>Streptosporangiaceae</taxon>
        <taxon>Nonomuraea</taxon>
    </lineage>
</organism>
<evidence type="ECO:0000313" key="1">
    <source>
        <dbReference type="EMBL" id="MBE1582271.1"/>
    </source>
</evidence>
<protein>
    <submittedName>
        <fullName evidence="1">Uncharacterized protein</fullName>
    </submittedName>
</protein>
<gene>
    <name evidence="1" type="ORF">H4W80_000529</name>
</gene>
<dbReference type="Proteomes" id="UP000633509">
    <property type="component" value="Unassembled WGS sequence"/>
</dbReference>
<sequence length="304" mass="33914">MTHADDEVTRAVAKLLRVPDRWRDFQINHHRVTKGYRIGPALLEKLLDLGLPHRSVAGERMFDSLDLQNVSLDLRLPSFVWMGMRSWARILEETDRHGRLVMSVRITARCSEPGHPGQCQFAFDKRKLADFAVGSLTKHNAQSYSVQASVSGTRLCLGSVFEPIVKAAGEMTYHILPEPLGSDLTFFTDSGLADCHLGSLHLATVARQQEIPLRSATGYYIARPYPVRHAWVELEVNGERHAADPFLLRTLSGWGMISPDQWPADRCLDGLLWKLDSADQLISHRGSPAETSIMISSAPVSVKP</sequence>
<dbReference type="EMBL" id="JADBEK010000001">
    <property type="protein sequence ID" value="MBE1582271.1"/>
    <property type="molecule type" value="Genomic_DNA"/>
</dbReference>
<evidence type="ECO:0000313" key="2">
    <source>
        <dbReference type="Proteomes" id="UP000633509"/>
    </source>
</evidence>
<dbReference type="SUPFAM" id="SSF54001">
    <property type="entry name" value="Cysteine proteinases"/>
    <property type="match status" value="1"/>
</dbReference>
<comment type="caution">
    <text evidence="1">The sequence shown here is derived from an EMBL/GenBank/DDBJ whole genome shotgun (WGS) entry which is preliminary data.</text>
</comment>
<dbReference type="RefSeq" id="WP_192783575.1">
    <property type="nucleotide sequence ID" value="NZ_JADBEK010000001.1"/>
</dbReference>
<keyword evidence="2" id="KW-1185">Reference proteome</keyword>
<dbReference type="InterPro" id="IPR038765">
    <property type="entry name" value="Papain-like_cys_pep_sf"/>
</dbReference>